<dbReference type="EMBL" id="OMOF01000390">
    <property type="protein sequence ID" value="SPF49354.1"/>
    <property type="molecule type" value="Genomic_DNA"/>
</dbReference>
<dbReference type="Pfam" id="PF00106">
    <property type="entry name" value="adh_short"/>
    <property type="match status" value="1"/>
</dbReference>
<dbReference type="InterPro" id="IPR036291">
    <property type="entry name" value="NAD(P)-bd_dom_sf"/>
</dbReference>
<dbReference type="SUPFAM" id="SSF51735">
    <property type="entry name" value="NAD(P)-binding Rossmann-fold domains"/>
    <property type="match status" value="1"/>
</dbReference>
<gene>
    <name evidence="1" type="ORF">SBF1_450019</name>
</gene>
<proteinExistence type="predicted"/>
<sequence length="119" mass="13886">MHRPPTYTATKAAIHSYTQSLRYQLKDTAVEVIELPPPYMQTNLLGEHSANDPHAMPLKDFIFEVMQILKEQPRIKEVLVNWVRELRFSAEEGNEKYETLFKKYNDQMAPAHVISPLLF</sequence>
<reference evidence="2" key="1">
    <citation type="submission" date="2018-02" db="EMBL/GenBank/DDBJ databases">
        <authorList>
            <person name="Hausmann B."/>
        </authorList>
    </citation>
    <scope>NUCLEOTIDE SEQUENCE [LARGE SCALE GENOMIC DNA]</scope>
    <source>
        <strain evidence="2">Peat soil MAG SbF1</strain>
    </source>
</reference>
<protein>
    <submittedName>
        <fullName evidence="1">Oxidoreductase</fullName>
    </submittedName>
</protein>
<accession>A0A2U3LBP3</accession>
<dbReference type="InterPro" id="IPR002347">
    <property type="entry name" value="SDR_fam"/>
</dbReference>
<dbReference type="Proteomes" id="UP000238916">
    <property type="component" value="Unassembled WGS sequence"/>
</dbReference>
<evidence type="ECO:0000313" key="1">
    <source>
        <dbReference type="EMBL" id="SPF49354.1"/>
    </source>
</evidence>
<dbReference type="Gene3D" id="3.40.50.720">
    <property type="entry name" value="NAD(P)-binding Rossmann-like Domain"/>
    <property type="match status" value="1"/>
</dbReference>
<organism evidence="1 2">
    <name type="scientific">Candidatus Desulfosporosinus infrequens</name>
    <dbReference type="NCBI Taxonomy" id="2043169"/>
    <lineage>
        <taxon>Bacteria</taxon>
        <taxon>Bacillati</taxon>
        <taxon>Bacillota</taxon>
        <taxon>Clostridia</taxon>
        <taxon>Eubacteriales</taxon>
        <taxon>Desulfitobacteriaceae</taxon>
        <taxon>Desulfosporosinus</taxon>
    </lineage>
</organism>
<dbReference type="AlphaFoldDB" id="A0A2U3LBP3"/>
<evidence type="ECO:0000313" key="2">
    <source>
        <dbReference type="Proteomes" id="UP000238916"/>
    </source>
</evidence>
<name>A0A2U3LBP3_9FIRM</name>